<dbReference type="AlphaFoldDB" id="A0A7H5A6W4"/>
<keyword evidence="1" id="KW-1003">Cell membrane</keyword>
<dbReference type="PROSITE" id="PS50850">
    <property type="entry name" value="MFS"/>
    <property type="match status" value="1"/>
</dbReference>
<feature type="transmembrane region" description="Helical" evidence="5">
    <location>
        <begin position="85"/>
        <end position="103"/>
    </location>
</feature>
<feature type="transmembrane region" description="Helical" evidence="5">
    <location>
        <begin position="258"/>
        <end position="278"/>
    </location>
</feature>
<keyword evidence="3 5" id="KW-1133">Transmembrane helix</keyword>
<dbReference type="Gene3D" id="1.20.1250.20">
    <property type="entry name" value="MFS general substrate transporter like domains"/>
    <property type="match status" value="2"/>
</dbReference>
<feature type="transmembrane region" description="Helical" evidence="5">
    <location>
        <begin position="309"/>
        <end position="330"/>
    </location>
</feature>
<evidence type="ECO:0000256" key="4">
    <source>
        <dbReference type="ARBA" id="ARBA00023136"/>
    </source>
</evidence>
<feature type="transmembrane region" description="Helical" evidence="5">
    <location>
        <begin position="219"/>
        <end position="238"/>
    </location>
</feature>
<dbReference type="Pfam" id="PF07690">
    <property type="entry name" value="MFS_1"/>
    <property type="match status" value="1"/>
</dbReference>
<accession>A0A7H5A6W4</accession>
<dbReference type="InterPro" id="IPR011701">
    <property type="entry name" value="MFS"/>
</dbReference>
<evidence type="ECO:0000256" key="5">
    <source>
        <dbReference type="SAM" id="Phobius"/>
    </source>
</evidence>
<dbReference type="InterPro" id="IPR052524">
    <property type="entry name" value="MFS_Cyanate_Porter"/>
</dbReference>
<evidence type="ECO:0000256" key="3">
    <source>
        <dbReference type="ARBA" id="ARBA00022989"/>
    </source>
</evidence>
<sequence length="399" mass="42379">MSVISEKNTLAKNTIYSLTFLGVLLIASNLRAPITALGPVIHEIAASFNLTSSATGLLNALPLLIFGLASPFAPLLTRKVGLEKALLAALVLITLGCIVRSLMGLSGLWVGTFVIGLGIAIANVLVVPLVKRDFPSHTARCVGLYAATMALTAAFSSGVAAPLSALSNAGWRLSTGIWVITALLGLVVWLRVCAGATQESVTVVQAQTPVKRSVWRSSVAWQVSMFMALHTMVFYTLIDWYPSMAVEHGVSASTAGYHLFLYQAIAVIANLTTAAFISRLKDQRLLGLICSLFITIGVAGILFKPAFSAVWLLFAGVGAGMSMVTCLTLFGLRTREHSQAGQLSGKAQCIGYLIGALGPYLAGIIRGHSLNWDSVLLCILVVTLVQAYFAWHAGKDRFI</sequence>
<evidence type="ECO:0000256" key="2">
    <source>
        <dbReference type="ARBA" id="ARBA00022692"/>
    </source>
</evidence>
<comment type="caution">
    <text evidence="6">The sequence shown here is derived from an EMBL/GenBank/DDBJ whole genome shotgun (WGS) entry which is preliminary data.</text>
</comment>
<feature type="transmembrane region" description="Helical" evidence="5">
    <location>
        <begin position="350"/>
        <end position="368"/>
    </location>
</feature>
<dbReference type="GO" id="GO:0022857">
    <property type="term" value="F:transmembrane transporter activity"/>
    <property type="evidence" value="ECO:0007669"/>
    <property type="project" value="InterPro"/>
</dbReference>
<dbReference type="RefSeq" id="WP_004850902.1">
    <property type="nucleotide sequence ID" value="NZ_CABGLF010000042.1"/>
</dbReference>
<evidence type="ECO:0000313" key="6">
    <source>
        <dbReference type="EMBL" id="EWF88124.1"/>
    </source>
</evidence>
<dbReference type="PANTHER" id="PTHR23523:SF2">
    <property type="entry name" value="2-NITROIMIDAZOLE TRANSPORTER"/>
    <property type="match status" value="1"/>
</dbReference>
<dbReference type="EMBL" id="JCNZ01000009">
    <property type="protein sequence ID" value="EWF88124.1"/>
    <property type="molecule type" value="Genomic_DNA"/>
</dbReference>
<proteinExistence type="predicted"/>
<protein>
    <submittedName>
        <fullName evidence="6">Uncharacterized protein</fullName>
    </submittedName>
</protein>
<gene>
    <name evidence="6" type="ORF">L373_03305</name>
</gene>
<dbReference type="SUPFAM" id="SSF103473">
    <property type="entry name" value="MFS general substrate transporter"/>
    <property type="match status" value="1"/>
</dbReference>
<name>A0A7H5A6W4_9ENTR</name>
<dbReference type="PANTHER" id="PTHR23523">
    <property type="match status" value="1"/>
</dbReference>
<feature type="transmembrane region" description="Helical" evidence="5">
    <location>
        <begin position="285"/>
        <end position="303"/>
    </location>
</feature>
<reference evidence="6 7" key="1">
    <citation type="submission" date="2014-01" db="EMBL/GenBank/DDBJ databases">
        <title>The Genome Sequence of Klebsiella oxytoca MGH 27.</title>
        <authorList>
            <consortium name="The Broad Institute Genomics Platform"/>
            <consortium name="The Broad Institute Genome Sequencing Center for Infectious Disease"/>
            <person name="Murphy C."/>
            <person name="Cosimi L."/>
            <person name="Cerqueira G."/>
            <person name="Feldgarden M."/>
            <person name="Earl A."/>
            <person name="Hung D."/>
            <person name="Onderdonk A.B."/>
            <person name="Ferraro M.J."/>
            <person name="Hooper D."/>
            <person name="Dekker J."/>
            <person name="O'Brien T."/>
            <person name="Huang S."/>
            <person name="Quan V."/>
            <person name="Ernst C."/>
            <person name="Delaney M."/>
            <person name="DuBois A."/>
            <person name="Kim D.S."/>
            <person name="Young S.K."/>
            <person name="Zeng Q."/>
            <person name="Gargeya S."/>
            <person name="Fitzgerald M."/>
            <person name="Abouelleil A."/>
            <person name="Alvarado L."/>
            <person name="Berlin A.M."/>
            <person name="Chapman S.B."/>
            <person name="Gainer-Dewar J."/>
            <person name="Goldberg J."/>
            <person name="Gnerre S."/>
            <person name="Griggs A."/>
            <person name="Gujja S."/>
            <person name="Hansen M."/>
            <person name="Howarth C."/>
            <person name="Imamovic A."/>
            <person name="Ireland A."/>
            <person name="Larimer J."/>
            <person name="McCowan C."/>
            <person name="Murphy C."/>
            <person name="Pearson M."/>
            <person name="Poon T.W."/>
            <person name="Priest M."/>
            <person name="Roberts A."/>
            <person name="Saif S."/>
            <person name="Shea T."/>
            <person name="Sykes S."/>
            <person name="Wortman J."/>
            <person name="Nusbaum C."/>
            <person name="Birren B."/>
        </authorList>
    </citation>
    <scope>NUCLEOTIDE SEQUENCE [LARGE SCALE GENOMIC DNA]</scope>
    <source>
        <strain evidence="6 7">MGH 27</strain>
    </source>
</reference>
<keyword evidence="4 5" id="KW-0472">Membrane</keyword>
<feature type="transmembrane region" description="Helical" evidence="5">
    <location>
        <begin position="374"/>
        <end position="391"/>
    </location>
</feature>
<dbReference type="Proteomes" id="UP000020202">
    <property type="component" value="Unassembled WGS sequence"/>
</dbReference>
<feature type="transmembrane region" description="Helical" evidence="5">
    <location>
        <begin position="15"/>
        <end position="34"/>
    </location>
</feature>
<evidence type="ECO:0000313" key="7">
    <source>
        <dbReference type="Proteomes" id="UP000020202"/>
    </source>
</evidence>
<feature type="transmembrane region" description="Helical" evidence="5">
    <location>
        <begin position="142"/>
        <end position="163"/>
    </location>
</feature>
<dbReference type="InterPro" id="IPR036259">
    <property type="entry name" value="MFS_trans_sf"/>
</dbReference>
<feature type="transmembrane region" description="Helical" evidence="5">
    <location>
        <begin position="54"/>
        <end position="73"/>
    </location>
</feature>
<keyword evidence="2 5" id="KW-0812">Transmembrane</keyword>
<evidence type="ECO:0000256" key="1">
    <source>
        <dbReference type="ARBA" id="ARBA00022475"/>
    </source>
</evidence>
<feature type="transmembrane region" description="Helical" evidence="5">
    <location>
        <begin position="169"/>
        <end position="190"/>
    </location>
</feature>
<dbReference type="InterPro" id="IPR020846">
    <property type="entry name" value="MFS_dom"/>
</dbReference>
<organism evidence="6 7">
    <name type="scientific">Klebsiella michiganensis</name>
    <dbReference type="NCBI Taxonomy" id="1134687"/>
    <lineage>
        <taxon>Bacteria</taxon>
        <taxon>Pseudomonadati</taxon>
        <taxon>Pseudomonadota</taxon>
        <taxon>Gammaproteobacteria</taxon>
        <taxon>Enterobacterales</taxon>
        <taxon>Enterobacteriaceae</taxon>
        <taxon>Klebsiella/Raoultella group</taxon>
        <taxon>Klebsiella</taxon>
    </lineage>
</organism>
<feature type="transmembrane region" description="Helical" evidence="5">
    <location>
        <begin position="109"/>
        <end position="130"/>
    </location>
</feature>